<dbReference type="EMBL" id="GL983940">
    <property type="protein sequence ID" value="EGR30831.1"/>
    <property type="molecule type" value="Genomic_DNA"/>
</dbReference>
<dbReference type="PROSITE" id="PS50004">
    <property type="entry name" value="C2"/>
    <property type="match status" value="1"/>
</dbReference>
<organism evidence="3 4">
    <name type="scientific">Ichthyophthirius multifiliis</name>
    <name type="common">White spot disease agent</name>
    <name type="synonym">Ich</name>
    <dbReference type="NCBI Taxonomy" id="5932"/>
    <lineage>
        <taxon>Eukaryota</taxon>
        <taxon>Sar</taxon>
        <taxon>Alveolata</taxon>
        <taxon>Ciliophora</taxon>
        <taxon>Intramacronucleata</taxon>
        <taxon>Oligohymenophorea</taxon>
        <taxon>Hymenostomatida</taxon>
        <taxon>Ophryoglenina</taxon>
        <taxon>Ichthyophthirius</taxon>
    </lineage>
</organism>
<dbReference type="Proteomes" id="UP000008983">
    <property type="component" value="Unassembled WGS sequence"/>
</dbReference>
<sequence length="488" mass="57373">MLRKLIFKLLNAKIIRKGDQFQSMSPWAVIQFDGQRKTTEEVKNGNLEPEFNIEYEFQRNSDYKIIIQIFKKEYYYGPLKNLLERDILIGQGIYNAMQNAKQKGRQQIEIDLLFDYDNKLAGKVYAEIQFEKTSNSQKLQRELEENQKRKNHKGHIQISKIQIISEKIHDLSYYVKIRSGDTFQKSDFQKGKQGQIQFQNSYNIYISNQKLIYFDIQEVLYDEDKQEVLVDEFLGLAILQIEKATKEEQNPLKQEIIIKIQGKIIGKLIFETQYIQYQQNNKANNNIQILLKNKLTKEDLQKQLEQMQKQSKYWISPERQELQELLKKKQLLEKRKMNMRSFTHLEKANQSSSIFSKINQQLLLEKKDIVLDTIPVKLPYVTTNNHLLVPVLYSKEYFRNVHGTGFSTIESSTSLKMSVPKYSIPEQQRFKENIEQSPGPGDYGGNGIAEDKFLDAKFKIKTALSDVRQTKIERKPREAVDTGLKKKK</sequence>
<dbReference type="GeneID" id="14906950"/>
<dbReference type="Gene3D" id="2.60.40.150">
    <property type="entry name" value="C2 domain"/>
    <property type="match status" value="1"/>
</dbReference>
<feature type="coiled-coil region" evidence="1">
    <location>
        <begin position="290"/>
        <end position="335"/>
    </location>
</feature>
<dbReference type="InterPro" id="IPR000008">
    <property type="entry name" value="C2_dom"/>
</dbReference>
<dbReference type="eggNOG" id="ENOG502R2GQ">
    <property type="taxonomic scope" value="Eukaryota"/>
</dbReference>
<keyword evidence="4" id="KW-1185">Reference proteome</keyword>
<dbReference type="AlphaFoldDB" id="G0QVE2"/>
<proteinExistence type="predicted"/>
<dbReference type="InterPro" id="IPR035892">
    <property type="entry name" value="C2_domain_sf"/>
</dbReference>
<dbReference type="CDD" id="cd00030">
    <property type="entry name" value="C2"/>
    <property type="match status" value="1"/>
</dbReference>
<dbReference type="InParanoid" id="G0QVE2"/>
<evidence type="ECO:0000259" key="2">
    <source>
        <dbReference type="PROSITE" id="PS50004"/>
    </source>
</evidence>
<dbReference type="Pfam" id="PF00168">
    <property type="entry name" value="C2"/>
    <property type="match status" value="1"/>
</dbReference>
<evidence type="ECO:0000313" key="4">
    <source>
        <dbReference type="Proteomes" id="UP000008983"/>
    </source>
</evidence>
<dbReference type="OMA" id="HASMIRQ"/>
<accession>G0QVE2</accession>
<dbReference type="RefSeq" id="XP_004032418.1">
    <property type="nucleotide sequence ID" value="XM_004032370.1"/>
</dbReference>
<evidence type="ECO:0000256" key="1">
    <source>
        <dbReference type="SAM" id="Coils"/>
    </source>
</evidence>
<dbReference type="OrthoDB" id="67700at2759"/>
<feature type="domain" description="C2" evidence="2">
    <location>
        <begin position="1"/>
        <end position="110"/>
    </location>
</feature>
<name>G0QVE2_ICHMU</name>
<reference evidence="3 4" key="1">
    <citation type="submission" date="2011-07" db="EMBL/GenBank/DDBJ databases">
        <authorList>
            <person name="Coyne R."/>
            <person name="Brami D."/>
            <person name="Johnson J."/>
            <person name="Hostetler J."/>
            <person name="Hannick L."/>
            <person name="Clark T."/>
            <person name="Cassidy-Hanley D."/>
            <person name="Inman J."/>
        </authorList>
    </citation>
    <scope>NUCLEOTIDE SEQUENCE [LARGE SCALE GENOMIC DNA]</scope>
    <source>
        <strain evidence="3 4">G5</strain>
    </source>
</reference>
<dbReference type="SUPFAM" id="SSF49562">
    <property type="entry name" value="C2 domain (Calcium/lipid-binding domain, CaLB)"/>
    <property type="match status" value="1"/>
</dbReference>
<protein>
    <recommendedName>
        <fullName evidence="2">C2 domain-containing protein</fullName>
    </recommendedName>
</protein>
<gene>
    <name evidence="3" type="ORF">IMG5_123030</name>
</gene>
<keyword evidence="1" id="KW-0175">Coiled coil</keyword>
<evidence type="ECO:0000313" key="3">
    <source>
        <dbReference type="EMBL" id="EGR30831.1"/>
    </source>
</evidence>